<keyword evidence="3" id="KW-0547">Nucleotide-binding</keyword>
<dbReference type="PANTHER" id="PTHR42711:SF5">
    <property type="entry name" value="ABC TRANSPORTER ATP-BINDING PROTEIN NATA"/>
    <property type="match status" value="1"/>
</dbReference>
<dbReference type="PROSITE" id="PS50893">
    <property type="entry name" value="ABC_TRANSPORTER_2"/>
    <property type="match status" value="1"/>
</dbReference>
<dbReference type="Gene3D" id="3.40.50.300">
    <property type="entry name" value="P-loop containing nucleotide triphosphate hydrolases"/>
    <property type="match status" value="1"/>
</dbReference>
<dbReference type="GO" id="GO:0005524">
    <property type="term" value="F:ATP binding"/>
    <property type="evidence" value="ECO:0007669"/>
    <property type="project" value="UniProtKB-KW"/>
</dbReference>
<keyword evidence="7" id="KW-1185">Reference proteome</keyword>
<sequence>MIRLENVGKEFDTGFSLKDLNLSIEMGEKVSIFGPNGAGKTTFLKILSGLVTPSSGSLTIGGYAFTKRVEILKNLGLVPQQGHFYEALSVRQNLEFYGKLYGLQKQELTKTMTWLLTEFNLLTKLDVKISQLSKGMKQRLLITKALLHDPHLLLLDEPYSGLDLQSSEFLFDFISSMKDKTVITATHDFDTGLREGQRIIIFNKGSIVFDGQWIETIPAFKEFYRKMVG</sequence>
<dbReference type="PANTHER" id="PTHR42711">
    <property type="entry name" value="ABC TRANSPORTER ATP-BINDING PROTEIN"/>
    <property type="match status" value="1"/>
</dbReference>
<dbReference type="HOGENOM" id="CLU_000604_1_2_9"/>
<evidence type="ECO:0000256" key="2">
    <source>
        <dbReference type="ARBA" id="ARBA00022448"/>
    </source>
</evidence>
<organism evidence="6 7">
    <name type="scientific">Desulfosporosinus youngiae DSM 17734</name>
    <dbReference type="NCBI Taxonomy" id="768710"/>
    <lineage>
        <taxon>Bacteria</taxon>
        <taxon>Bacillati</taxon>
        <taxon>Bacillota</taxon>
        <taxon>Clostridia</taxon>
        <taxon>Eubacteriales</taxon>
        <taxon>Desulfitobacteriaceae</taxon>
        <taxon>Desulfosporosinus</taxon>
    </lineage>
</organism>
<dbReference type="EMBL" id="CM001441">
    <property type="protein sequence ID" value="EHQ90444.1"/>
    <property type="molecule type" value="Genomic_DNA"/>
</dbReference>
<dbReference type="Pfam" id="PF00005">
    <property type="entry name" value="ABC_tran"/>
    <property type="match status" value="1"/>
</dbReference>
<dbReference type="RefSeq" id="WP_007784850.1">
    <property type="nucleotide sequence ID" value="NZ_CM001441.1"/>
</dbReference>
<evidence type="ECO:0000256" key="3">
    <source>
        <dbReference type="ARBA" id="ARBA00022741"/>
    </source>
</evidence>
<evidence type="ECO:0000256" key="1">
    <source>
        <dbReference type="ARBA" id="ARBA00005417"/>
    </source>
</evidence>
<feature type="domain" description="ABC transporter" evidence="5">
    <location>
        <begin position="2"/>
        <end position="229"/>
    </location>
</feature>
<reference evidence="6 7" key="1">
    <citation type="submission" date="2011-11" db="EMBL/GenBank/DDBJ databases">
        <title>The Noncontiguous Finished genome of Desulfosporosinus youngiae DSM 17734.</title>
        <authorList>
            <consortium name="US DOE Joint Genome Institute (JGI-PGF)"/>
            <person name="Lucas S."/>
            <person name="Han J."/>
            <person name="Lapidus A."/>
            <person name="Cheng J.-F."/>
            <person name="Goodwin L."/>
            <person name="Pitluck S."/>
            <person name="Peters L."/>
            <person name="Ovchinnikova G."/>
            <person name="Lu M."/>
            <person name="Land M.L."/>
            <person name="Hauser L."/>
            <person name="Pester M."/>
            <person name="Spring S."/>
            <person name="Ollivier B."/>
            <person name="Rattei T."/>
            <person name="Klenk H.-P."/>
            <person name="Wagner M."/>
            <person name="Loy A."/>
            <person name="Woyke T.J."/>
        </authorList>
    </citation>
    <scope>NUCLEOTIDE SEQUENCE [LARGE SCALE GENOMIC DNA]</scope>
    <source>
        <strain evidence="6 7">DSM 17734</strain>
    </source>
</reference>
<comment type="similarity">
    <text evidence="1">Belongs to the ABC transporter superfamily.</text>
</comment>
<protein>
    <submittedName>
        <fullName evidence="6">ABC-type multidrug transport system, ATPase component</fullName>
    </submittedName>
</protein>
<dbReference type="InterPro" id="IPR003593">
    <property type="entry name" value="AAA+_ATPase"/>
</dbReference>
<dbReference type="OrthoDB" id="9804819at2"/>
<dbReference type="STRING" id="768710.DesyoDRAFT_3422"/>
<dbReference type="SUPFAM" id="SSF52540">
    <property type="entry name" value="P-loop containing nucleoside triphosphate hydrolases"/>
    <property type="match status" value="1"/>
</dbReference>
<proteinExistence type="inferred from homology"/>
<keyword evidence="2" id="KW-0813">Transport</keyword>
<dbReference type="AlphaFoldDB" id="H5XVZ2"/>
<name>H5XVZ2_9FIRM</name>
<dbReference type="SMART" id="SM00382">
    <property type="entry name" value="AAA"/>
    <property type="match status" value="1"/>
</dbReference>
<gene>
    <name evidence="6" type="ORF">DesyoDRAFT_3422</name>
</gene>
<evidence type="ECO:0000313" key="7">
    <source>
        <dbReference type="Proteomes" id="UP000005104"/>
    </source>
</evidence>
<evidence type="ECO:0000313" key="6">
    <source>
        <dbReference type="EMBL" id="EHQ90444.1"/>
    </source>
</evidence>
<keyword evidence="4" id="KW-0067">ATP-binding</keyword>
<evidence type="ECO:0000256" key="4">
    <source>
        <dbReference type="ARBA" id="ARBA00022840"/>
    </source>
</evidence>
<dbReference type="InterPro" id="IPR050763">
    <property type="entry name" value="ABC_transporter_ATP-binding"/>
</dbReference>
<dbReference type="Proteomes" id="UP000005104">
    <property type="component" value="Chromosome"/>
</dbReference>
<dbReference type="eggNOG" id="COG1131">
    <property type="taxonomic scope" value="Bacteria"/>
</dbReference>
<dbReference type="InterPro" id="IPR027417">
    <property type="entry name" value="P-loop_NTPase"/>
</dbReference>
<accession>H5XVZ2</accession>
<evidence type="ECO:0000259" key="5">
    <source>
        <dbReference type="PROSITE" id="PS50893"/>
    </source>
</evidence>
<dbReference type="InterPro" id="IPR003439">
    <property type="entry name" value="ABC_transporter-like_ATP-bd"/>
</dbReference>
<dbReference type="GO" id="GO:0016887">
    <property type="term" value="F:ATP hydrolysis activity"/>
    <property type="evidence" value="ECO:0007669"/>
    <property type="project" value="InterPro"/>
</dbReference>